<protein>
    <submittedName>
        <fullName evidence="1">Uncharacterized protein</fullName>
    </submittedName>
</protein>
<evidence type="ECO:0000313" key="1">
    <source>
        <dbReference type="EMBL" id="RID65005.1"/>
    </source>
</evidence>
<accession>A0A397ZHV7</accession>
<gene>
    <name evidence="1" type="ORF">BRARA_D00232</name>
</gene>
<organism evidence="1 2">
    <name type="scientific">Brassica campestris</name>
    <name type="common">Field mustard</name>
    <dbReference type="NCBI Taxonomy" id="3711"/>
    <lineage>
        <taxon>Eukaryota</taxon>
        <taxon>Viridiplantae</taxon>
        <taxon>Streptophyta</taxon>
        <taxon>Embryophyta</taxon>
        <taxon>Tracheophyta</taxon>
        <taxon>Spermatophyta</taxon>
        <taxon>Magnoliopsida</taxon>
        <taxon>eudicotyledons</taxon>
        <taxon>Gunneridae</taxon>
        <taxon>Pentapetalae</taxon>
        <taxon>rosids</taxon>
        <taxon>malvids</taxon>
        <taxon>Brassicales</taxon>
        <taxon>Brassicaceae</taxon>
        <taxon>Brassiceae</taxon>
        <taxon>Brassica</taxon>
    </lineage>
</organism>
<evidence type="ECO:0000313" key="2">
    <source>
        <dbReference type="Proteomes" id="UP000264353"/>
    </source>
</evidence>
<dbReference type="EMBL" id="CM010631">
    <property type="protein sequence ID" value="RID65005.1"/>
    <property type="molecule type" value="Genomic_DNA"/>
</dbReference>
<proteinExistence type="predicted"/>
<dbReference type="Proteomes" id="UP000264353">
    <property type="component" value="Chromosome A4"/>
</dbReference>
<dbReference type="AlphaFoldDB" id="A0A397ZHV7"/>
<name>A0A397ZHV7_BRACM</name>
<sequence>MSISMNAKRRDQRRPCKDVLLSCFFKHSDCTRNASAFPIHVDQHVADKRVGAAEICFCD</sequence>
<reference evidence="1 2" key="1">
    <citation type="submission" date="2018-06" db="EMBL/GenBank/DDBJ databases">
        <title>WGS assembly of Brassica rapa FPsc.</title>
        <authorList>
            <person name="Bowman J."/>
            <person name="Kohchi T."/>
            <person name="Yamato K."/>
            <person name="Jenkins J."/>
            <person name="Shu S."/>
            <person name="Ishizaki K."/>
            <person name="Yamaoka S."/>
            <person name="Nishihama R."/>
            <person name="Nakamura Y."/>
            <person name="Berger F."/>
            <person name="Adam C."/>
            <person name="Aki S."/>
            <person name="Althoff F."/>
            <person name="Araki T."/>
            <person name="Arteaga-Vazquez M."/>
            <person name="Balasubrmanian S."/>
            <person name="Bauer D."/>
            <person name="Boehm C."/>
            <person name="Briginshaw L."/>
            <person name="Caballero-Perez J."/>
            <person name="Catarino B."/>
            <person name="Chen F."/>
            <person name="Chiyoda S."/>
            <person name="Chovatia M."/>
            <person name="Davies K."/>
            <person name="Delmans M."/>
            <person name="Demura T."/>
            <person name="Dierschke T."/>
            <person name="Dolan L."/>
            <person name="Dorantes-Acosta A."/>
            <person name="Eklund D."/>
            <person name="Florent S."/>
            <person name="Flores-Sandoval E."/>
            <person name="Fujiyama A."/>
            <person name="Fukuzawa H."/>
            <person name="Galik B."/>
            <person name="Grimanelli D."/>
            <person name="Grimwood J."/>
            <person name="Grossniklaus U."/>
            <person name="Hamada T."/>
            <person name="Haseloff J."/>
            <person name="Hetherington A."/>
            <person name="Higo A."/>
            <person name="Hirakawa Y."/>
            <person name="Hundley H."/>
            <person name="Ikeda Y."/>
            <person name="Inoue K."/>
            <person name="Inoue S."/>
            <person name="Ishida S."/>
            <person name="Jia Q."/>
            <person name="Kakita M."/>
            <person name="Kanazawa T."/>
            <person name="Kawai Y."/>
            <person name="Kawashima T."/>
            <person name="Kennedy M."/>
            <person name="Kinose K."/>
            <person name="Kinoshita T."/>
            <person name="Kohara Y."/>
            <person name="Koide E."/>
            <person name="Komatsu K."/>
            <person name="Kopischke S."/>
            <person name="Kubo M."/>
            <person name="Kyozuka J."/>
            <person name="Lagercrantz U."/>
            <person name="Lin S."/>
            <person name="Lindquist E."/>
            <person name="Lipzen A."/>
            <person name="Lu C."/>
            <person name="Luna E."/>
            <person name="Martienssen R."/>
            <person name="Minamino N."/>
            <person name="Mizutani M."/>
            <person name="Mizutani M."/>
            <person name="Mochizuki N."/>
            <person name="Monte I."/>
            <person name="Mosher R."/>
            <person name="Nagasaki H."/>
            <person name="Nakagami H."/>
            <person name="Naramoto S."/>
            <person name="Nishitani K."/>
            <person name="Ohtani M."/>
            <person name="Okamoto T."/>
            <person name="Okumura M."/>
            <person name="Phillips J."/>
            <person name="Pollak B."/>
            <person name="Reinders A."/>
            <person name="Roevekamp M."/>
            <person name="Sano R."/>
            <person name="Sawa S."/>
            <person name="Schmid M."/>
            <person name="Shirakawa M."/>
            <person name="Solano R."/>
            <person name="Spunde A."/>
            <person name="Suetsugu N."/>
            <person name="Sugano S."/>
            <person name="Sugiyama A."/>
            <person name="Sun R."/>
            <person name="Suzuki Y."/>
            <person name="Takenaka M."/>
            <person name="Takezawa D."/>
            <person name="Tomogane H."/>
            <person name="Tsuzuki M."/>
            <person name="Ueda T."/>
            <person name="Umeda M."/>
            <person name="Ward J."/>
            <person name="Watanabe Y."/>
            <person name="Yazaki K."/>
            <person name="Yokoyama R."/>
            <person name="Yoshitake Y."/>
            <person name="Yotsui I."/>
            <person name="Zachgo S."/>
            <person name="Schmutz J."/>
        </authorList>
    </citation>
    <scope>NUCLEOTIDE SEQUENCE [LARGE SCALE GENOMIC DNA]</scope>
    <source>
        <strain evidence="2">cv. B-3</strain>
    </source>
</reference>